<organism evidence="11 12">
    <name type="scientific">Pseudalgibacter alginicilyticus</name>
    <dbReference type="NCBI Taxonomy" id="1736674"/>
    <lineage>
        <taxon>Bacteria</taxon>
        <taxon>Pseudomonadati</taxon>
        <taxon>Bacteroidota</taxon>
        <taxon>Flavobacteriia</taxon>
        <taxon>Flavobacteriales</taxon>
        <taxon>Flavobacteriaceae</taxon>
        <taxon>Pseudalgibacter</taxon>
    </lineage>
</organism>
<keyword evidence="12" id="KW-1185">Reference proteome</keyword>
<dbReference type="InterPro" id="IPR019734">
    <property type="entry name" value="TPR_rpt"/>
</dbReference>
<keyword evidence="9" id="KW-1133">Transmembrane helix</keyword>
<dbReference type="AlphaFoldDB" id="A0A0P0CT67"/>
<feature type="transmembrane region" description="Helical" evidence="9">
    <location>
        <begin position="359"/>
        <end position="379"/>
    </location>
</feature>
<proteinExistence type="predicted"/>
<evidence type="ECO:0000256" key="9">
    <source>
        <dbReference type="SAM" id="Phobius"/>
    </source>
</evidence>
<dbReference type="Proteomes" id="UP000057981">
    <property type="component" value="Chromosome"/>
</dbReference>
<dbReference type="EMBL" id="CP012898">
    <property type="protein sequence ID" value="ALJ06043.1"/>
    <property type="molecule type" value="Genomic_DNA"/>
</dbReference>
<dbReference type="Pfam" id="PF13181">
    <property type="entry name" value="TPR_8"/>
    <property type="match status" value="1"/>
</dbReference>
<keyword evidence="9" id="KW-0812">Transmembrane</keyword>
<dbReference type="PROSITE" id="PS50109">
    <property type="entry name" value="HIS_KIN"/>
    <property type="match status" value="1"/>
</dbReference>
<keyword evidence="7" id="KW-0067">ATP-binding</keyword>
<dbReference type="InterPro" id="IPR011495">
    <property type="entry name" value="Sig_transdc_His_kin_sub2_dim/P"/>
</dbReference>
<evidence type="ECO:0000256" key="5">
    <source>
        <dbReference type="ARBA" id="ARBA00022741"/>
    </source>
</evidence>
<keyword evidence="5" id="KW-0547">Nucleotide-binding</keyword>
<evidence type="ECO:0000256" key="8">
    <source>
        <dbReference type="PROSITE-ProRule" id="PRU00339"/>
    </source>
</evidence>
<evidence type="ECO:0000256" key="2">
    <source>
        <dbReference type="ARBA" id="ARBA00012438"/>
    </source>
</evidence>
<dbReference type="Gene3D" id="1.25.40.10">
    <property type="entry name" value="Tetratricopeptide repeat domain"/>
    <property type="match status" value="2"/>
</dbReference>
<feature type="transmembrane region" description="Helical" evidence="9">
    <location>
        <begin position="12"/>
        <end position="40"/>
    </location>
</feature>
<dbReference type="SMART" id="SM00387">
    <property type="entry name" value="HATPase_c"/>
    <property type="match status" value="1"/>
</dbReference>
<dbReference type="InterPro" id="IPR036890">
    <property type="entry name" value="HATPase_C_sf"/>
</dbReference>
<feature type="repeat" description="TPR" evidence="8">
    <location>
        <begin position="215"/>
        <end position="248"/>
    </location>
</feature>
<dbReference type="InterPro" id="IPR003594">
    <property type="entry name" value="HATPase_dom"/>
</dbReference>
<keyword evidence="6" id="KW-0418">Kinase</keyword>
<dbReference type="SUPFAM" id="SSF55874">
    <property type="entry name" value="ATPase domain of HSP90 chaperone/DNA topoisomerase II/histidine kinase"/>
    <property type="match status" value="1"/>
</dbReference>
<dbReference type="GO" id="GO:0004673">
    <property type="term" value="F:protein histidine kinase activity"/>
    <property type="evidence" value="ECO:0007669"/>
    <property type="project" value="UniProtKB-EC"/>
</dbReference>
<keyword evidence="3" id="KW-0597">Phosphoprotein</keyword>
<evidence type="ECO:0000256" key="1">
    <source>
        <dbReference type="ARBA" id="ARBA00000085"/>
    </source>
</evidence>
<evidence type="ECO:0000256" key="3">
    <source>
        <dbReference type="ARBA" id="ARBA00022553"/>
    </source>
</evidence>
<accession>A0A0P0CT67</accession>
<dbReference type="InterPro" id="IPR005467">
    <property type="entry name" value="His_kinase_dom"/>
</dbReference>
<evidence type="ECO:0000256" key="7">
    <source>
        <dbReference type="ARBA" id="ARBA00022840"/>
    </source>
</evidence>
<gene>
    <name evidence="11" type="ORF">APS56_13285</name>
</gene>
<keyword evidence="4" id="KW-0808">Transferase</keyword>
<dbReference type="Pfam" id="PF07568">
    <property type="entry name" value="HisKA_2"/>
    <property type="match status" value="1"/>
</dbReference>
<dbReference type="PANTHER" id="PTHR41523">
    <property type="entry name" value="TWO-COMPONENT SYSTEM SENSOR PROTEIN"/>
    <property type="match status" value="1"/>
</dbReference>
<reference evidence="11 12" key="1">
    <citation type="submission" date="2015-10" db="EMBL/GenBank/DDBJ databases">
        <authorList>
            <person name="Gilbert D.G."/>
        </authorList>
    </citation>
    <scope>NUCLEOTIDE SEQUENCE [LARGE SCALE GENOMIC DNA]</scope>
    <source>
        <strain evidence="12">HZ-22</strain>
    </source>
</reference>
<dbReference type="Pfam" id="PF02518">
    <property type="entry name" value="HATPase_c"/>
    <property type="match status" value="1"/>
</dbReference>
<evidence type="ECO:0000313" key="12">
    <source>
        <dbReference type="Proteomes" id="UP000057981"/>
    </source>
</evidence>
<evidence type="ECO:0000256" key="6">
    <source>
        <dbReference type="ARBA" id="ARBA00022777"/>
    </source>
</evidence>
<dbReference type="Gene3D" id="3.30.565.10">
    <property type="entry name" value="Histidine kinase-like ATPase, C-terminal domain"/>
    <property type="match status" value="1"/>
</dbReference>
<dbReference type="GO" id="GO:0005524">
    <property type="term" value="F:ATP binding"/>
    <property type="evidence" value="ECO:0007669"/>
    <property type="project" value="UniProtKB-KW"/>
</dbReference>
<comment type="catalytic activity">
    <reaction evidence="1">
        <text>ATP + protein L-histidine = ADP + protein N-phospho-L-histidine.</text>
        <dbReference type="EC" id="2.7.13.3"/>
    </reaction>
</comment>
<dbReference type="Pfam" id="PF13424">
    <property type="entry name" value="TPR_12"/>
    <property type="match status" value="1"/>
</dbReference>
<protein>
    <recommendedName>
        <fullName evidence="2">histidine kinase</fullName>
        <ecNumber evidence="2">2.7.13.3</ecNumber>
    </recommendedName>
</protein>
<dbReference type="InterPro" id="IPR011990">
    <property type="entry name" value="TPR-like_helical_dom_sf"/>
</dbReference>
<feature type="repeat" description="TPR" evidence="8">
    <location>
        <begin position="138"/>
        <end position="171"/>
    </location>
</feature>
<dbReference type="SUPFAM" id="SSF48452">
    <property type="entry name" value="TPR-like"/>
    <property type="match status" value="1"/>
</dbReference>
<name>A0A0P0CT67_9FLAO</name>
<dbReference type="KEGG" id="ahz:APS56_13285"/>
<dbReference type="Gene3D" id="3.30.450.20">
    <property type="entry name" value="PAS domain"/>
    <property type="match status" value="1"/>
</dbReference>
<dbReference type="PROSITE" id="PS50005">
    <property type="entry name" value="TPR"/>
    <property type="match status" value="2"/>
</dbReference>
<dbReference type="SMART" id="SM00028">
    <property type="entry name" value="TPR"/>
    <property type="match status" value="5"/>
</dbReference>
<dbReference type="EC" id="2.7.13.3" evidence="2"/>
<evidence type="ECO:0000313" key="11">
    <source>
        <dbReference type="EMBL" id="ALJ06043.1"/>
    </source>
</evidence>
<keyword evidence="8" id="KW-0802">TPR repeat</keyword>
<sequence>MKNKRRIYSIDLLLNMDVFINSLIKQLLKHIVFFLLPFIFFSKNNNNIFYFQENEKNTINTLIDRAWELTLIENDSALFYSQQAFQIAKNNNYFLGMAMALESQGLYHEIVSGDYALASKFYFEGIEICEKNNLNYASSIYHSLGVMFHTSDNYEKALEYYNTAYNIAKEDKDYMLQKKCLINIGSIYSSLEKYQKAEEIMLASLDIRVNNELDFNIYANLGNLFIRQKQFKEAIPYLEKSVEIHQDNLDSEKNLMYLIEAKAALKDSIRMKPLIKRAIIEAENITAMRAKGNLYNALSGYFYAFKDYKTAFDYHKKYHEIFVEKKEKQRDQTVYDLETKYQTEKKERELEIKKANEKLFINSLWFLGVLLLLVTFFYFKNRKKNQLLAEQKALLETTLEDKNILLKEIHHRVKNNLQVISSLLSLQQRQISDVKASQAIQEGRDRVKAMALIHQNLYQDTDLIGVEINDYVNKLAKSLIKNYQVDETRIELKLGIDTIKLDVDTIIPLGLVINELISNALKYAFTDQTSGVIDISLKIKNNLLILSVTDNGKGLPKDFNIDQISSLGFRLIKAFSEKLKAKLDLNSSKRGTEIVLAMPNIKTN</sequence>
<dbReference type="PANTHER" id="PTHR41523:SF8">
    <property type="entry name" value="ETHYLENE RESPONSE SENSOR PROTEIN"/>
    <property type="match status" value="1"/>
</dbReference>
<evidence type="ECO:0000259" key="10">
    <source>
        <dbReference type="PROSITE" id="PS50109"/>
    </source>
</evidence>
<feature type="domain" description="Histidine kinase" evidence="10">
    <location>
        <begin position="408"/>
        <end position="602"/>
    </location>
</feature>
<keyword evidence="9" id="KW-0472">Membrane</keyword>
<dbReference type="STRING" id="1736674.APS56_13285"/>
<evidence type="ECO:0000256" key="4">
    <source>
        <dbReference type="ARBA" id="ARBA00022679"/>
    </source>
</evidence>